<dbReference type="PANTHER" id="PTHR43792:SF1">
    <property type="entry name" value="N-ACETYLTRANSFERASE DOMAIN-CONTAINING PROTEIN"/>
    <property type="match status" value="1"/>
</dbReference>
<accession>A0A2G8RFN6</accession>
<dbReference type="GO" id="GO:0016747">
    <property type="term" value="F:acyltransferase activity, transferring groups other than amino-acyl groups"/>
    <property type="evidence" value="ECO:0007669"/>
    <property type="project" value="InterPro"/>
</dbReference>
<proteinExistence type="predicted"/>
<dbReference type="SUPFAM" id="SSF55729">
    <property type="entry name" value="Acyl-CoA N-acyltransferases (Nat)"/>
    <property type="match status" value="1"/>
</dbReference>
<keyword evidence="3" id="KW-1185">Reference proteome</keyword>
<organism evidence="2 3">
    <name type="scientific">Puniceibacterium antarcticum</name>
    <dbReference type="NCBI Taxonomy" id="1206336"/>
    <lineage>
        <taxon>Bacteria</taxon>
        <taxon>Pseudomonadati</taxon>
        <taxon>Pseudomonadota</taxon>
        <taxon>Alphaproteobacteria</taxon>
        <taxon>Rhodobacterales</taxon>
        <taxon>Paracoccaceae</taxon>
        <taxon>Puniceibacterium</taxon>
    </lineage>
</organism>
<dbReference type="Proteomes" id="UP000231259">
    <property type="component" value="Unassembled WGS sequence"/>
</dbReference>
<evidence type="ECO:0000313" key="3">
    <source>
        <dbReference type="Proteomes" id="UP000231259"/>
    </source>
</evidence>
<dbReference type="PANTHER" id="PTHR43792">
    <property type="entry name" value="GNAT FAMILY, PUTATIVE (AFU_ORTHOLOGUE AFUA_3G00765)-RELATED-RELATED"/>
    <property type="match status" value="1"/>
</dbReference>
<evidence type="ECO:0000259" key="1">
    <source>
        <dbReference type="PROSITE" id="PS51186"/>
    </source>
</evidence>
<evidence type="ECO:0000313" key="2">
    <source>
        <dbReference type="EMBL" id="PIL20360.1"/>
    </source>
</evidence>
<sequence length="174" mass="19302">MIDLNIAPIKTDRLILRTPLESDFDASAAFMASDRTTFVGGKVTDEWQQWRGFMGSVGHWVLRGYGFFSVTLQDGTPIGRVGVINHRMWPEPELGWHLFGGYEGQGYATEAARAARRWAYTERGLGPLISQIHPDNHASAAVARRLGATLERESVLLGDPCHIYRHPDPAQGDA</sequence>
<gene>
    <name evidence="2" type="ORF">P775_10445</name>
</gene>
<feature type="domain" description="N-acetyltransferase" evidence="1">
    <location>
        <begin position="14"/>
        <end position="169"/>
    </location>
</feature>
<dbReference type="InterPro" id="IPR051531">
    <property type="entry name" value="N-acetyltransferase"/>
</dbReference>
<dbReference type="Gene3D" id="3.40.630.30">
    <property type="match status" value="1"/>
</dbReference>
<reference evidence="2 3" key="1">
    <citation type="submission" date="2013-09" db="EMBL/GenBank/DDBJ databases">
        <title>Genome sequencing of Phaeobacter antarcticus sp. nov. SM1211.</title>
        <authorList>
            <person name="Zhang X.-Y."/>
            <person name="Liu C."/>
            <person name="Chen X.-L."/>
            <person name="Xie B.-B."/>
            <person name="Qin Q.-L."/>
            <person name="Rong J.-C."/>
            <person name="Zhang Y.-Z."/>
        </authorList>
    </citation>
    <scope>NUCLEOTIDE SEQUENCE [LARGE SCALE GENOMIC DNA]</scope>
    <source>
        <strain evidence="2 3">SM1211</strain>
    </source>
</reference>
<comment type="caution">
    <text evidence="2">The sequence shown here is derived from an EMBL/GenBank/DDBJ whole genome shotgun (WGS) entry which is preliminary data.</text>
</comment>
<dbReference type="InterPro" id="IPR016181">
    <property type="entry name" value="Acyl_CoA_acyltransferase"/>
</dbReference>
<dbReference type="InterPro" id="IPR000182">
    <property type="entry name" value="GNAT_dom"/>
</dbReference>
<dbReference type="RefSeq" id="WP_099910854.1">
    <property type="nucleotide sequence ID" value="NZ_AWWI01000064.1"/>
</dbReference>
<dbReference type="OrthoDB" id="6293260at2"/>
<dbReference type="PROSITE" id="PS51186">
    <property type="entry name" value="GNAT"/>
    <property type="match status" value="1"/>
</dbReference>
<name>A0A2G8RFN6_9RHOB</name>
<protein>
    <recommendedName>
        <fullName evidence="1">N-acetyltransferase domain-containing protein</fullName>
    </recommendedName>
</protein>
<dbReference type="EMBL" id="AWWI01000064">
    <property type="protein sequence ID" value="PIL20360.1"/>
    <property type="molecule type" value="Genomic_DNA"/>
</dbReference>
<dbReference type="AlphaFoldDB" id="A0A2G8RFN6"/>
<dbReference type="Pfam" id="PF13302">
    <property type="entry name" value="Acetyltransf_3"/>
    <property type="match status" value="1"/>
</dbReference>